<feature type="compositionally biased region" description="Basic and acidic residues" evidence="4">
    <location>
        <begin position="101"/>
        <end position="125"/>
    </location>
</feature>
<dbReference type="PROSITE" id="PS51366">
    <property type="entry name" value="MI"/>
    <property type="match status" value="1"/>
</dbReference>
<evidence type="ECO:0000256" key="4">
    <source>
        <dbReference type="SAM" id="MobiDB-lite"/>
    </source>
</evidence>
<keyword evidence="7" id="KW-1185">Reference proteome</keyword>
<evidence type="ECO:0000256" key="1">
    <source>
        <dbReference type="ARBA" id="ARBA00005775"/>
    </source>
</evidence>
<dbReference type="SMART" id="SM00543">
    <property type="entry name" value="MIF4G"/>
    <property type="match status" value="1"/>
</dbReference>
<evidence type="ECO:0000256" key="2">
    <source>
        <dbReference type="ARBA" id="ARBA00022540"/>
    </source>
</evidence>
<gene>
    <name evidence="6" type="ORF">WJX75_003014</name>
</gene>
<dbReference type="InterPro" id="IPR016024">
    <property type="entry name" value="ARM-type_fold"/>
</dbReference>
<accession>A0ABR2YP85</accession>
<feature type="compositionally biased region" description="Low complexity" evidence="4">
    <location>
        <begin position="154"/>
        <end position="173"/>
    </location>
</feature>
<dbReference type="EMBL" id="JALJOT010000007">
    <property type="protein sequence ID" value="KAK9908794.1"/>
    <property type="molecule type" value="Genomic_DNA"/>
</dbReference>
<feature type="compositionally biased region" description="Low complexity" evidence="4">
    <location>
        <begin position="537"/>
        <end position="547"/>
    </location>
</feature>
<proteinExistence type="inferred from homology"/>
<keyword evidence="3" id="KW-0648">Protein biosynthesis</keyword>
<keyword evidence="2" id="KW-0396">Initiation factor</keyword>
<dbReference type="SUPFAM" id="SSF48371">
    <property type="entry name" value="ARM repeat"/>
    <property type="match status" value="2"/>
</dbReference>
<comment type="caution">
    <text evidence="6">The sequence shown here is derived from an EMBL/GenBank/DDBJ whole genome shotgun (WGS) entry which is preliminary data.</text>
</comment>
<name>A0ABR2YP85_9CHLO</name>
<evidence type="ECO:0000313" key="6">
    <source>
        <dbReference type="EMBL" id="KAK9908794.1"/>
    </source>
</evidence>
<dbReference type="SMART" id="SM00544">
    <property type="entry name" value="MA3"/>
    <property type="match status" value="1"/>
</dbReference>
<dbReference type="PANTHER" id="PTHR23253:SF53">
    <property type="entry name" value="EUKARYOTIC TRANSLATION INITIATION FACTOR ISOFORM 4G-1"/>
    <property type="match status" value="1"/>
</dbReference>
<feature type="domain" description="MI" evidence="5">
    <location>
        <begin position="557"/>
        <end position="680"/>
    </location>
</feature>
<evidence type="ECO:0000256" key="3">
    <source>
        <dbReference type="ARBA" id="ARBA00022917"/>
    </source>
</evidence>
<reference evidence="6 7" key="1">
    <citation type="journal article" date="2024" name="Nat. Commun.">
        <title>Phylogenomics reveals the evolutionary origins of lichenization in chlorophyte algae.</title>
        <authorList>
            <person name="Puginier C."/>
            <person name="Libourel C."/>
            <person name="Otte J."/>
            <person name="Skaloud P."/>
            <person name="Haon M."/>
            <person name="Grisel S."/>
            <person name="Petersen M."/>
            <person name="Berrin J.G."/>
            <person name="Delaux P.M."/>
            <person name="Dal Grande F."/>
            <person name="Keller J."/>
        </authorList>
    </citation>
    <scope>NUCLEOTIDE SEQUENCE [LARGE SCALE GENOMIC DNA]</scope>
    <source>
        <strain evidence="6 7">SAG 216-7</strain>
    </source>
</reference>
<evidence type="ECO:0000259" key="5">
    <source>
        <dbReference type="PROSITE" id="PS51366"/>
    </source>
</evidence>
<feature type="region of interest" description="Disordered" evidence="4">
    <location>
        <begin position="1"/>
        <end position="48"/>
    </location>
</feature>
<organism evidence="6 7">
    <name type="scientific">Coccomyxa subellipsoidea</name>
    <dbReference type="NCBI Taxonomy" id="248742"/>
    <lineage>
        <taxon>Eukaryota</taxon>
        <taxon>Viridiplantae</taxon>
        <taxon>Chlorophyta</taxon>
        <taxon>core chlorophytes</taxon>
        <taxon>Trebouxiophyceae</taxon>
        <taxon>Trebouxiophyceae incertae sedis</taxon>
        <taxon>Coccomyxaceae</taxon>
        <taxon>Coccomyxa</taxon>
    </lineage>
</organism>
<protein>
    <recommendedName>
        <fullName evidence="5">MI domain-containing protein</fullName>
    </recommendedName>
</protein>
<feature type="compositionally biased region" description="Basic and acidic residues" evidence="4">
    <location>
        <begin position="141"/>
        <end position="153"/>
    </location>
</feature>
<feature type="compositionally biased region" description="Basic and acidic residues" evidence="4">
    <location>
        <begin position="32"/>
        <end position="48"/>
    </location>
</feature>
<feature type="region of interest" description="Disordered" evidence="4">
    <location>
        <begin position="537"/>
        <end position="556"/>
    </location>
</feature>
<sequence>MEGLVLRPGGAGPNKNPFAGFGRGAGASLPKKIQEAGPLREERKKPPGEIIRYTDDFLLKFREMCMAPPPEIAGQQELLLDTLSATKPIESADAPLARQPEQADTRDWHTRKELPPAPENQRDEQQQPVQQWAQGEAQSQRQERPAPQRERSHPSGAPSSQPGPSPAQQSNGPAPKIQRAADLGKKAWMPGTTTGGQEKATRQVKGILNKLTPENFDRLLQQVLDIVNDAEVLHSTISLVFENAVAQPTFAFMYAQLCDHLSKGLPEFPPAEGESRPMTFRKVLLNTCQEEFEGAQEAREALKTTPDGEREAAERRAKMRTLGNIRLIAELYKQDVVSEKILHACIQQMLGDGKSDPIEDDVEAMCEMLTIVGKKLEEVTKDKKRLDGYFAILEKWGKIKALSARVKFMIRDIVELRKSKWVPRRQKEEAKKISEIHAAAHAELGMIPSAIMPGLAPLPAHSRGAVPGLADDVELFPAFKSDNDGWETVGRKKGSAKIGDQSHSSAFLGEYTPVAAARSAPAAASAPAALAPAAAAPVAAAPAQTAPRTKKALTDEERESQAKSLFSEFLSAGDSVEALTLARELAAPGFMPKLVDTGIDALFETIRPKEQEMLTDLLVSLLRRNAYSLDDFITGMKLKTDTLEDLALDVPKAPKLLGSLVGLAITEGAMPAGKLVELYEKVEDTETRRRGIAEALLFVKRKAGEAKLEQLCKDGELHAEKFLAADPEFDAPETPDVAAFLKQEGLSAVPL</sequence>
<dbReference type="InterPro" id="IPR003890">
    <property type="entry name" value="MIF4G-like_typ-3"/>
</dbReference>
<evidence type="ECO:0000313" key="7">
    <source>
        <dbReference type="Proteomes" id="UP001491310"/>
    </source>
</evidence>
<dbReference type="InterPro" id="IPR003891">
    <property type="entry name" value="Initiation_fac_eIF4g_MI"/>
</dbReference>
<feature type="region of interest" description="Disordered" evidence="4">
    <location>
        <begin position="84"/>
        <end position="179"/>
    </location>
</feature>
<dbReference type="Gene3D" id="1.25.40.180">
    <property type="match status" value="2"/>
</dbReference>
<dbReference type="Proteomes" id="UP001491310">
    <property type="component" value="Unassembled WGS sequence"/>
</dbReference>
<dbReference type="Pfam" id="PF02854">
    <property type="entry name" value="MIF4G"/>
    <property type="match status" value="1"/>
</dbReference>
<comment type="similarity">
    <text evidence="1">Belongs to the eukaryotic initiation factor 4G family.</text>
</comment>
<dbReference type="PANTHER" id="PTHR23253">
    <property type="entry name" value="EUKARYOTIC TRANSLATION INITIATION FACTOR 4 GAMMA"/>
    <property type="match status" value="1"/>
</dbReference>
<dbReference type="Pfam" id="PF02847">
    <property type="entry name" value="MA3"/>
    <property type="match status" value="1"/>
</dbReference>